<dbReference type="RefSeq" id="WP_037327370.1">
    <property type="nucleotide sequence ID" value="NZ_JRMW01000031.1"/>
</dbReference>
<protein>
    <recommendedName>
        <fullName evidence="5">Acyl-ACP thioesterase</fullName>
    </recommendedName>
</protein>
<dbReference type="eggNOG" id="COG3884">
    <property type="taxonomic scope" value="Bacteria"/>
</dbReference>
<dbReference type="GO" id="GO:0016790">
    <property type="term" value="F:thiolester hydrolase activity"/>
    <property type="evidence" value="ECO:0007669"/>
    <property type="project" value="InterPro"/>
</dbReference>
<organism evidence="3 4">
    <name type="scientific">Anaerococcus lactolyticus S7-1-13</name>
    <dbReference type="NCBI Taxonomy" id="1284686"/>
    <lineage>
        <taxon>Bacteria</taxon>
        <taxon>Bacillati</taxon>
        <taxon>Bacillota</taxon>
        <taxon>Tissierellia</taxon>
        <taxon>Tissierellales</taxon>
        <taxon>Peptoniphilaceae</taxon>
        <taxon>Anaerococcus</taxon>
    </lineage>
</organism>
<dbReference type="InterPro" id="IPR002864">
    <property type="entry name" value="Acyl-ACP_thioesterase_NHD"/>
</dbReference>
<gene>
    <name evidence="3" type="ORF">HMPREF1630_04335</name>
</gene>
<reference evidence="3 4" key="1">
    <citation type="submission" date="2014-07" db="EMBL/GenBank/DDBJ databases">
        <authorList>
            <person name="McCorrison J."/>
            <person name="Sanka R."/>
            <person name="Torralba M."/>
            <person name="Gillis M."/>
            <person name="Haft D.H."/>
            <person name="Methe B."/>
            <person name="Sutton G."/>
            <person name="Nelson K.E."/>
        </authorList>
    </citation>
    <scope>NUCLEOTIDE SEQUENCE [LARGE SCALE GENOMIC DNA]</scope>
    <source>
        <strain evidence="3 4">S7-1-13</strain>
    </source>
</reference>
<evidence type="ECO:0000259" key="2">
    <source>
        <dbReference type="Pfam" id="PF20791"/>
    </source>
</evidence>
<dbReference type="SUPFAM" id="SSF54637">
    <property type="entry name" value="Thioesterase/thiol ester dehydrase-isomerase"/>
    <property type="match status" value="2"/>
</dbReference>
<dbReference type="Pfam" id="PF01643">
    <property type="entry name" value="Acyl-ACP_TE"/>
    <property type="match status" value="1"/>
</dbReference>
<sequence>MDYTKTYKVRSMFTNENGIITLRSLTGLMVDLAFSQAREIEKDLAEMDDKTWLLYSWDIEIIKQIREGFDIEITTIPTHMKRFYAYRNFLVKKDGEIFAKAKATFILFDKEKQRVGIIDSKVLEAYGQSDETYSGRAYKKPDVYEKVKEIAIRRADYDGNHHVNNGVYFDYIKEIPGFDEGRISYVKMIYKNQIRSQQGVGLYYKESEKQVDFKIGSEIDHAYGMVDYV</sequence>
<evidence type="ECO:0000313" key="3">
    <source>
        <dbReference type="EMBL" id="KGF04407.1"/>
    </source>
</evidence>
<name>A0A095YCV6_9FIRM</name>
<dbReference type="Proteomes" id="UP000029579">
    <property type="component" value="Unassembled WGS sequence"/>
</dbReference>
<dbReference type="InterPro" id="IPR049427">
    <property type="entry name" value="Acyl-ACP_TE_C"/>
</dbReference>
<dbReference type="EMBL" id="JRMW01000031">
    <property type="protein sequence ID" value="KGF04407.1"/>
    <property type="molecule type" value="Genomic_DNA"/>
</dbReference>
<dbReference type="InterPro" id="IPR029069">
    <property type="entry name" value="HotDog_dom_sf"/>
</dbReference>
<evidence type="ECO:0000313" key="4">
    <source>
        <dbReference type="Proteomes" id="UP000029579"/>
    </source>
</evidence>
<proteinExistence type="predicted"/>
<dbReference type="Gene3D" id="3.10.129.10">
    <property type="entry name" value="Hotdog Thioesterase"/>
    <property type="match status" value="1"/>
</dbReference>
<dbReference type="AlphaFoldDB" id="A0A095YCV6"/>
<accession>A0A095YCV6</accession>
<evidence type="ECO:0000259" key="1">
    <source>
        <dbReference type="Pfam" id="PF01643"/>
    </source>
</evidence>
<feature type="domain" description="Acyl-ACP thioesterase N-terminal hotdog" evidence="1">
    <location>
        <begin position="3"/>
        <end position="126"/>
    </location>
</feature>
<comment type="caution">
    <text evidence="3">The sequence shown here is derived from an EMBL/GenBank/DDBJ whole genome shotgun (WGS) entry which is preliminary data.</text>
</comment>
<dbReference type="GO" id="GO:0006633">
    <property type="term" value="P:fatty acid biosynthetic process"/>
    <property type="evidence" value="ECO:0007669"/>
    <property type="project" value="InterPro"/>
</dbReference>
<evidence type="ECO:0008006" key="5">
    <source>
        <dbReference type="Google" id="ProtNLM"/>
    </source>
</evidence>
<dbReference type="OrthoDB" id="9801517at2"/>
<feature type="domain" description="Acyl-ACP thioesterase-like C-terminal" evidence="2">
    <location>
        <begin position="145"/>
        <end position="220"/>
    </location>
</feature>
<dbReference type="Pfam" id="PF20791">
    <property type="entry name" value="Acyl-ACP_TE_C"/>
    <property type="match status" value="1"/>
</dbReference>